<accession>A0A1H2LA82</accession>
<sequence length="551" mass="62435">MEALIVDELTKILPTQRPRPAELSRTRFSNEPFQFQIAWHEPPHGIDRIETTITISAGDLATVRCEETMLVPVSTPFFMGDDDGYLVSRPDLMPDVLRPVETKKTNSADGSEWSCFVQQRHQGWNSVWVSVTDPGTHITVKVGETVLPTIEVTTIPATVPEPDIVNTRWFHCDSLAHTAHVPVWSDEHWQVIENQMIAARRMHINCLLIPLWTPPLDTAPGKRRMSTQLLDITRTETGEYVFDTVRAVRWLGLLKKHGFSAIEIPHIFTQWGAKACAQFYIRQGQEVQPAFGWDTPATAPEYRAFLEQLIPFVRSFLSEHMDPDSLYFHISDEPAENNVDTYVAARAQVLDLLEGCRVIDALSDVAYHELVDTAVVATDAIDKFRAGGIEPEWVYYCVCQETKLANQYIAQRPIRHRYLGFQLYKSGARGFLQWGYNFYNTQLSTGYVDPFWENDAGGGFISGDAFIVYPAPNGEVWESLRHRMVGAGFQDLAVCQFAETLMGRAAVLGIIDPDQTLDYASGWVSEQELIRRRERLNSAIDAKLQEKVKEL</sequence>
<dbReference type="GeneID" id="65344004"/>
<evidence type="ECO:0000313" key="3">
    <source>
        <dbReference type="Proteomes" id="UP000214355"/>
    </source>
</evidence>
<proteinExistence type="predicted"/>
<dbReference type="AlphaFoldDB" id="A0A1H2LA82"/>
<evidence type="ECO:0000313" key="2">
    <source>
        <dbReference type="EMBL" id="SDU77940.1"/>
    </source>
</evidence>
<dbReference type="OrthoDB" id="197680at2"/>
<dbReference type="EMBL" id="LT629804">
    <property type="protein sequence ID" value="SDU77940.1"/>
    <property type="molecule type" value="Genomic_DNA"/>
</dbReference>
<dbReference type="STRING" id="131112.SAMN04489737_0246"/>
<evidence type="ECO:0000259" key="1">
    <source>
        <dbReference type="Pfam" id="PF13320"/>
    </source>
</evidence>
<dbReference type="RefSeq" id="WP_157672846.1">
    <property type="nucleotide sequence ID" value="NZ_LT629804.1"/>
</dbReference>
<protein>
    <recommendedName>
        <fullName evidence="1">Glycoside hydrolase 123 catalytic domain-containing protein</fullName>
    </recommendedName>
</protein>
<organism evidence="2 3">
    <name type="scientific">Arcanobacterium phocae</name>
    <dbReference type="NCBI Taxonomy" id="131112"/>
    <lineage>
        <taxon>Bacteria</taxon>
        <taxon>Bacillati</taxon>
        <taxon>Actinomycetota</taxon>
        <taxon>Actinomycetes</taxon>
        <taxon>Actinomycetales</taxon>
        <taxon>Actinomycetaceae</taxon>
        <taxon>Arcanobacterium</taxon>
    </lineage>
</organism>
<reference evidence="3" key="1">
    <citation type="submission" date="2016-10" db="EMBL/GenBank/DDBJ databases">
        <authorList>
            <person name="Varghese N."/>
            <person name="Submissions S."/>
        </authorList>
    </citation>
    <scope>NUCLEOTIDE SEQUENCE [LARGE SCALE GENOMIC DNA]</scope>
    <source>
        <strain evidence="3">DSM 10002</strain>
    </source>
</reference>
<dbReference type="InterPro" id="IPR025150">
    <property type="entry name" value="GH123_cat"/>
</dbReference>
<keyword evidence="3" id="KW-1185">Reference proteome</keyword>
<gene>
    <name evidence="2" type="ORF">SAMN04489737_0246</name>
</gene>
<feature type="domain" description="Glycoside hydrolase 123 catalytic" evidence="1">
    <location>
        <begin position="169"/>
        <end position="496"/>
    </location>
</feature>
<dbReference type="Proteomes" id="UP000214355">
    <property type="component" value="Chromosome I"/>
</dbReference>
<name>A0A1H2LA82_9ACTO</name>
<dbReference type="Pfam" id="PF13320">
    <property type="entry name" value="GH123_cat"/>
    <property type="match status" value="1"/>
</dbReference>